<name>A0AAV9NH07_9EURO</name>
<keyword evidence="3" id="KW-1185">Reference proteome</keyword>
<organism evidence="2 3">
    <name type="scientific">Exophiala bonariae</name>
    <dbReference type="NCBI Taxonomy" id="1690606"/>
    <lineage>
        <taxon>Eukaryota</taxon>
        <taxon>Fungi</taxon>
        <taxon>Dikarya</taxon>
        <taxon>Ascomycota</taxon>
        <taxon>Pezizomycotina</taxon>
        <taxon>Eurotiomycetes</taxon>
        <taxon>Chaetothyriomycetidae</taxon>
        <taxon>Chaetothyriales</taxon>
        <taxon>Herpotrichiellaceae</taxon>
        <taxon>Exophiala</taxon>
    </lineage>
</organism>
<protein>
    <submittedName>
        <fullName evidence="2">Uncharacterized protein</fullName>
    </submittedName>
</protein>
<accession>A0AAV9NH07</accession>
<gene>
    <name evidence="2" type="ORF">LTR84_012981</name>
</gene>
<dbReference type="EMBL" id="JAVRRD010000009">
    <property type="protein sequence ID" value="KAK5055231.1"/>
    <property type="molecule type" value="Genomic_DNA"/>
</dbReference>
<dbReference type="RefSeq" id="XP_064707662.1">
    <property type="nucleotide sequence ID" value="XM_064856486.1"/>
</dbReference>
<dbReference type="GeneID" id="89981117"/>
<dbReference type="AlphaFoldDB" id="A0AAV9NH07"/>
<feature type="compositionally biased region" description="Acidic residues" evidence="1">
    <location>
        <begin position="146"/>
        <end position="166"/>
    </location>
</feature>
<proteinExistence type="predicted"/>
<comment type="caution">
    <text evidence="2">The sequence shown here is derived from an EMBL/GenBank/DDBJ whole genome shotgun (WGS) entry which is preliminary data.</text>
</comment>
<evidence type="ECO:0000313" key="3">
    <source>
        <dbReference type="Proteomes" id="UP001358417"/>
    </source>
</evidence>
<feature type="region of interest" description="Disordered" evidence="1">
    <location>
        <begin position="145"/>
        <end position="179"/>
    </location>
</feature>
<reference evidence="2 3" key="1">
    <citation type="submission" date="2023-08" db="EMBL/GenBank/DDBJ databases">
        <title>Black Yeasts Isolated from many extreme environments.</title>
        <authorList>
            <person name="Coleine C."/>
            <person name="Stajich J.E."/>
            <person name="Selbmann L."/>
        </authorList>
    </citation>
    <scope>NUCLEOTIDE SEQUENCE [LARGE SCALE GENOMIC DNA]</scope>
    <source>
        <strain evidence="2 3">CCFEE 5792</strain>
    </source>
</reference>
<sequence length="179" mass="19214">MASHADQEVSSELGRAPAPETLTLLFKCHKSTTLLSVQPTRPFADIKVLLLGALQARGLNTLPGSTLSLPENADDLEFGVLADKKDASKGWVSLKVKEKVLIGSRGGKKKVGGNNSVINESPLAASLTDGSWVAYRLKAASKEMQGDEEDLFDGTPEVEMEDDGEWDVVLPSFDDEDAE</sequence>
<dbReference type="Proteomes" id="UP001358417">
    <property type="component" value="Unassembled WGS sequence"/>
</dbReference>
<evidence type="ECO:0000313" key="2">
    <source>
        <dbReference type="EMBL" id="KAK5055231.1"/>
    </source>
</evidence>
<evidence type="ECO:0000256" key="1">
    <source>
        <dbReference type="SAM" id="MobiDB-lite"/>
    </source>
</evidence>